<keyword evidence="4" id="KW-0444">Lipid biosynthesis</keyword>
<evidence type="ECO:0000256" key="9">
    <source>
        <dbReference type="ARBA" id="ARBA00023136"/>
    </source>
</evidence>
<dbReference type="OrthoDB" id="406287at2759"/>
<dbReference type="PANTHER" id="PTHR31201">
    <property type="entry name" value="OS01G0585100 PROTEIN"/>
    <property type="match status" value="1"/>
</dbReference>
<evidence type="ECO:0000256" key="4">
    <source>
        <dbReference type="ARBA" id="ARBA00022516"/>
    </source>
</evidence>
<feature type="transmembrane region" description="Helical" evidence="13">
    <location>
        <begin position="186"/>
        <end position="205"/>
    </location>
</feature>
<feature type="transmembrane region" description="Helical" evidence="13">
    <location>
        <begin position="80"/>
        <end position="99"/>
    </location>
</feature>
<keyword evidence="8" id="KW-0443">Lipid metabolism</keyword>
<comment type="subcellular location">
    <subcellularLocation>
        <location evidence="1">Membrane</location>
        <topology evidence="1">Multi-pass membrane protein</topology>
    </subcellularLocation>
</comment>
<keyword evidence="5" id="KW-0808">Transferase</keyword>
<evidence type="ECO:0000256" key="5">
    <source>
        <dbReference type="ARBA" id="ARBA00022679"/>
    </source>
</evidence>
<keyword evidence="6 13" id="KW-0812">Transmembrane</keyword>
<protein>
    <recommendedName>
        <fullName evidence="3">Glycerophosphocholine acyltransferase 1</fullName>
    </recommendedName>
</protein>
<feature type="transmembrane region" description="Helical" evidence="13">
    <location>
        <begin position="322"/>
        <end position="342"/>
    </location>
</feature>
<evidence type="ECO:0000256" key="2">
    <source>
        <dbReference type="ARBA" id="ARBA00006675"/>
    </source>
</evidence>
<dbReference type="AlphaFoldDB" id="A0A7M7NWK4"/>
<proteinExistence type="inferred from homology"/>
<feature type="transmembrane region" description="Helical" evidence="13">
    <location>
        <begin position="155"/>
        <end position="174"/>
    </location>
</feature>
<sequence length="363" mass="42247">MSLQNGLNGCSLKQLTEVAEQDDGTKWAYPADDVIRDSGSVAEHRLNEIEQPYHEVQAVESKPQLGCKDRLNKSNCPEKMVFVVSILTVIVVCCSMMSFQWFLPYLYTAYLSVLIPIRAYKYTNLKWQFFLADWCYVANAMSILFLWAAPYKSNYFMIVFGVTNGPVTWSIVLFRNCLVPHSIERMTCLIIHLMPSLITYLVRWYPTETSQHWYQDFANTTRMEMATGWEFLWLVAVPLACYMCHLVLYLALFVWALGSTFSSSEYLNNYTFIAYQSNNVFSRAIRCKGGKFRFLVYMIFQGIYASITIAMTWLWFNFWIAHIVFLCFVFTIATYNGSTYYLDLFPKKAFESDPYRLCGKTPE</sequence>
<keyword evidence="7 13" id="KW-1133">Transmembrane helix</keyword>
<accession>A0A7M7NWK4</accession>
<evidence type="ECO:0000256" key="1">
    <source>
        <dbReference type="ARBA" id="ARBA00004141"/>
    </source>
</evidence>
<dbReference type="KEGG" id="spu:100889030"/>
<evidence type="ECO:0000313" key="15">
    <source>
        <dbReference type="Proteomes" id="UP000007110"/>
    </source>
</evidence>
<evidence type="ECO:0000256" key="11">
    <source>
        <dbReference type="ARBA" id="ARBA00023264"/>
    </source>
</evidence>
<dbReference type="GO" id="GO:0016746">
    <property type="term" value="F:acyltransferase activity"/>
    <property type="evidence" value="ECO:0007669"/>
    <property type="project" value="UniProtKB-KW"/>
</dbReference>
<reference evidence="15" key="1">
    <citation type="submission" date="2015-02" db="EMBL/GenBank/DDBJ databases">
        <title>Genome sequencing for Strongylocentrotus purpuratus.</title>
        <authorList>
            <person name="Murali S."/>
            <person name="Liu Y."/>
            <person name="Vee V."/>
            <person name="English A."/>
            <person name="Wang M."/>
            <person name="Skinner E."/>
            <person name="Han Y."/>
            <person name="Muzny D.M."/>
            <person name="Worley K.C."/>
            <person name="Gibbs R.A."/>
        </authorList>
    </citation>
    <scope>NUCLEOTIDE SEQUENCE</scope>
</reference>
<dbReference type="GeneID" id="100889030"/>
<evidence type="ECO:0000256" key="12">
    <source>
        <dbReference type="ARBA" id="ARBA00023315"/>
    </source>
</evidence>
<evidence type="ECO:0000256" key="13">
    <source>
        <dbReference type="SAM" id="Phobius"/>
    </source>
</evidence>
<evidence type="ECO:0000256" key="8">
    <source>
        <dbReference type="ARBA" id="ARBA00023098"/>
    </source>
</evidence>
<evidence type="ECO:0000256" key="10">
    <source>
        <dbReference type="ARBA" id="ARBA00023209"/>
    </source>
</evidence>
<evidence type="ECO:0000256" key="7">
    <source>
        <dbReference type="ARBA" id="ARBA00022989"/>
    </source>
</evidence>
<dbReference type="EnsemblMetazoa" id="XM_030986876">
    <property type="protein sequence ID" value="XP_030842736"/>
    <property type="gene ID" value="LOC100889030"/>
</dbReference>
<dbReference type="RefSeq" id="XP_030842736.1">
    <property type="nucleotide sequence ID" value="XM_030986876.1"/>
</dbReference>
<dbReference type="OMA" id="YIDYYGK"/>
<dbReference type="Pfam" id="PF10998">
    <property type="entry name" value="DUF2838"/>
    <property type="match status" value="1"/>
</dbReference>
<feature type="transmembrane region" description="Helical" evidence="13">
    <location>
        <begin position="231"/>
        <end position="257"/>
    </location>
</feature>
<name>A0A7M7NWK4_STRPU</name>
<keyword evidence="15" id="KW-1185">Reference proteome</keyword>
<dbReference type="Proteomes" id="UP000007110">
    <property type="component" value="Unassembled WGS sequence"/>
</dbReference>
<dbReference type="GO" id="GO:0016020">
    <property type="term" value="C:membrane"/>
    <property type="evidence" value="ECO:0007669"/>
    <property type="project" value="UniProtKB-SubCell"/>
</dbReference>
<dbReference type="InParanoid" id="A0A7M7NWK4"/>
<keyword evidence="12" id="KW-0012">Acyltransferase</keyword>
<evidence type="ECO:0000256" key="6">
    <source>
        <dbReference type="ARBA" id="ARBA00022692"/>
    </source>
</evidence>
<dbReference type="GO" id="GO:0006656">
    <property type="term" value="P:phosphatidylcholine biosynthetic process"/>
    <property type="evidence" value="ECO:0000318"/>
    <property type="project" value="GO_Central"/>
</dbReference>
<dbReference type="PANTHER" id="PTHR31201:SF1">
    <property type="entry name" value="GLYCEROPHOSPHOCHOLINE ACYLTRANSFERASE 1"/>
    <property type="match status" value="1"/>
</dbReference>
<evidence type="ECO:0000313" key="14">
    <source>
        <dbReference type="EnsemblMetazoa" id="XP_030842736"/>
    </source>
</evidence>
<feature type="transmembrane region" description="Helical" evidence="13">
    <location>
        <begin position="294"/>
        <end position="316"/>
    </location>
</feature>
<organism evidence="14 15">
    <name type="scientific">Strongylocentrotus purpuratus</name>
    <name type="common">Purple sea urchin</name>
    <dbReference type="NCBI Taxonomy" id="7668"/>
    <lineage>
        <taxon>Eukaryota</taxon>
        <taxon>Metazoa</taxon>
        <taxon>Echinodermata</taxon>
        <taxon>Eleutherozoa</taxon>
        <taxon>Echinozoa</taxon>
        <taxon>Echinoidea</taxon>
        <taxon>Euechinoidea</taxon>
        <taxon>Echinacea</taxon>
        <taxon>Camarodonta</taxon>
        <taxon>Echinidea</taxon>
        <taxon>Strongylocentrotidae</taxon>
        <taxon>Strongylocentrotus</taxon>
    </lineage>
</organism>
<feature type="transmembrane region" description="Helical" evidence="13">
    <location>
        <begin position="129"/>
        <end position="149"/>
    </location>
</feature>
<comment type="similarity">
    <text evidence="2">Belongs to the GPC1 family.</text>
</comment>
<dbReference type="InterPro" id="IPR021261">
    <property type="entry name" value="GPCAT"/>
</dbReference>
<evidence type="ECO:0000256" key="3">
    <source>
        <dbReference type="ARBA" id="ARBA00019082"/>
    </source>
</evidence>
<reference evidence="14" key="2">
    <citation type="submission" date="2021-01" db="UniProtKB">
        <authorList>
            <consortium name="EnsemblMetazoa"/>
        </authorList>
    </citation>
    <scope>IDENTIFICATION</scope>
</reference>
<keyword evidence="11" id="KW-1208">Phospholipid metabolism</keyword>
<keyword evidence="10" id="KW-0594">Phospholipid biosynthesis</keyword>
<keyword evidence="9 13" id="KW-0472">Membrane</keyword>